<gene>
    <name evidence="2" type="ORF">Rhe02_65390</name>
</gene>
<evidence type="ECO:0000256" key="1">
    <source>
        <dbReference type="SAM" id="SignalP"/>
    </source>
</evidence>
<dbReference type="Proteomes" id="UP000612899">
    <property type="component" value="Unassembled WGS sequence"/>
</dbReference>
<keyword evidence="1" id="KW-0732">Signal</keyword>
<proteinExistence type="predicted"/>
<sequence>MTGIAKRTRLVVAFCMLVTSAAVTGLAAPAMAEPRDRFVFTYFAEPELINVVGMRFYCHGQAQGWGSVTVHKTVELNDFC</sequence>
<reference evidence="2" key="1">
    <citation type="submission" date="2021-01" db="EMBL/GenBank/DDBJ databases">
        <title>Whole genome shotgun sequence of Rhizocola hellebori NBRC 109834.</title>
        <authorList>
            <person name="Komaki H."/>
            <person name="Tamura T."/>
        </authorList>
    </citation>
    <scope>NUCLEOTIDE SEQUENCE</scope>
    <source>
        <strain evidence="2">NBRC 109834</strain>
    </source>
</reference>
<dbReference type="RefSeq" id="WP_203912226.1">
    <property type="nucleotide sequence ID" value="NZ_BONY01000050.1"/>
</dbReference>
<feature type="signal peptide" evidence="1">
    <location>
        <begin position="1"/>
        <end position="32"/>
    </location>
</feature>
<protein>
    <submittedName>
        <fullName evidence="2">Uncharacterized protein</fullName>
    </submittedName>
</protein>
<dbReference type="EMBL" id="BONY01000050">
    <property type="protein sequence ID" value="GIH08472.1"/>
    <property type="molecule type" value="Genomic_DNA"/>
</dbReference>
<name>A0A8J3VJH9_9ACTN</name>
<evidence type="ECO:0000313" key="3">
    <source>
        <dbReference type="Proteomes" id="UP000612899"/>
    </source>
</evidence>
<comment type="caution">
    <text evidence="2">The sequence shown here is derived from an EMBL/GenBank/DDBJ whole genome shotgun (WGS) entry which is preliminary data.</text>
</comment>
<keyword evidence="3" id="KW-1185">Reference proteome</keyword>
<dbReference type="AlphaFoldDB" id="A0A8J3VJH9"/>
<organism evidence="2 3">
    <name type="scientific">Rhizocola hellebori</name>
    <dbReference type="NCBI Taxonomy" id="1392758"/>
    <lineage>
        <taxon>Bacteria</taxon>
        <taxon>Bacillati</taxon>
        <taxon>Actinomycetota</taxon>
        <taxon>Actinomycetes</taxon>
        <taxon>Micromonosporales</taxon>
        <taxon>Micromonosporaceae</taxon>
        <taxon>Rhizocola</taxon>
    </lineage>
</organism>
<evidence type="ECO:0000313" key="2">
    <source>
        <dbReference type="EMBL" id="GIH08472.1"/>
    </source>
</evidence>
<accession>A0A8J3VJH9</accession>
<feature type="chain" id="PRO_5039395495" evidence="1">
    <location>
        <begin position="33"/>
        <end position="80"/>
    </location>
</feature>